<dbReference type="Pfam" id="PF03060">
    <property type="entry name" value="NMO"/>
    <property type="match status" value="1"/>
</dbReference>
<keyword evidence="2" id="KW-0288">FMN</keyword>
<evidence type="ECO:0000313" key="5">
    <source>
        <dbReference type="Proteomes" id="UP000265882"/>
    </source>
</evidence>
<organism evidence="4 5">
    <name type="scientific">Abyssobacteria bacterium (strain SURF_5)</name>
    <dbReference type="NCBI Taxonomy" id="2093360"/>
    <lineage>
        <taxon>Bacteria</taxon>
        <taxon>Pseudomonadati</taxon>
        <taxon>Candidatus Hydrogenedentota</taxon>
        <taxon>Candidatus Abyssobacteria</taxon>
    </lineage>
</organism>
<evidence type="ECO:0000256" key="1">
    <source>
        <dbReference type="ARBA" id="ARBA00022630"/>
    </source>
</evidence>
<evidence type="ECO:0000256" key="3">
    <source>
        <dbReference type="ARBA" id="ARBA00023002"/>
    </source>
</evidence>
<accession>A0A3A4PFS6</accession>
<reference evidence="4 5" key="1">
    <citation type="journal article" date="2017" name="ISME J.">
        <title>Energy and carbon metabolisms in a deep terrestrial subsurface fluid microbial community.</title>
        <authorList>
            <person name="Momper L."/>
            <person name="Jungbluth S.P."/>
            <person name="Lee M.D."/>
            <person name="Amend J.P."/>
        </authorList>
    </citation>
    <scope>NUCLEOTIDE SEQUENCE [LARGE SCALE GENOMIC DNA]</scope>
    <source>
        <strain evidence="4">SURF_5</strain>
    </source>
</reference>
<dbReference type="Proteomes" id="UP000265882">
    <property type="component" value="Unassembled WGS sequence"/>
</dbReference>
<dbReference type="CDD" id="cd04730">
    <property type="entry name" value="NPD_like"/>
    <property type="match status" value="1"/>
</dbReference>
<dbReference type="InterPro" id="IPR013785">
    <property type="entry name" value="Aldolase_TIM"/>
</dbReference>
<dbReference type="EMBL" id="QZKU01000001">
    <property type="protein sequence ID" value="RJP26911.1"/>
    <property type="molecule type" value="Genomic_DNA"/>
</dbReference>
<dbReference type="Gene3D" id="3.20.20.70">
    <property type="entry name" value="Aldolase class I"/>
    <property type="match status" value="1"/>
</dbReference>
<sequence length="297" mass="30862">MPRLLEILGSKYPIIQGPIGELNDPKMVAAVCKAGGFGMLALGFVTDLENVREMVAGVKSLTDKPFGANLMLAMNPNNEAILEVLAETGVKTVTTSAGSPKNIYPKIKELGLNYLHVTLAAALAKKAADAGAAAVIVSGSESGGLRTTGPESTNLILIPLVCDMVSIPVVAAGGIADRRGYRAAMALGAQGVQIGTAFLASEESPAPRAWKEAIVACGDTATTLLPMGRMAMRTIINPKLGELIASGADLSQEYNMLNAGEAWRTGNFDLFPAGAGQVSALINKIKPVKDIIEEMVS</sequence>
<keyword evidence="1" id="KW-0285">Flavoprotein</keyword>
<comment type="caution">
    <text evidence="4">The sequence shown here is derived from an EMBL/GenBank/DDBJ whole genome shotgun (WGS) entry which is preliminary data.</text>
</comment>
<keyword evidence="4" id="KW-0503">Monooxygenase</keyword>
<dbReference type="SUPFAM" id="SSF51412">
    <property type="entry name" value="Inosine monophosphate dehydrogenase (IMPDH)"/>
    <property type="match status" value="1"/>
</dbReference>
<dbReference type="GO" id="GO:0018580">
    <property type="term" value="F:nitronate monooxygenase activity"/>
    <property type="evidence" value="ECO:0007669"/>
    <property type="project" value="InterPro"/>
</dbReference>
<keyword evidence="3" id="KW-0560">Oxidoreductase</keyword>
<dbReference type="InterPro" id="IPR004136">
    <property type="entry name" value="NMO"/>
</dbReference>
<gene>
    <name evidence="4" type="ORF">C4520_00010</name>
</gene>
<proteinExistence type="predicted"/>
<evidence type="ECO:0000313" key="4">
    <source>
        <dbReference type="EMBL" id="RJP26911.1"/>
    </source>
</evidence>
<name>A0A3A4PFS6_ABYX5</name>
<protein>
    <submittedName>
        <fullName evidence="4">Nitronate monooxygenase</fullName>
    </submittedName>
</protein>
<dbReference type="AlphaFoldDB" id="A0A3A4PFS6"/>
<evidence type="ECO:0000256" key="2">
    <source>
        <dbReference type="ARBA" id="ARBA00022643"/>
    </source>
</evidence>
<dbReference type="PANTHER" id="PTHR32332:SF20">
    <property type="entry name" value="2-NITROPROPANE DIOXYGENASE-LIKE PROTEIN"/>
    <property type="match status" value="1"/>
</dbReference>
<dbReference type="PANTHER" id="PTHR32332">
    <property type="entry name" value="2-NITROPROPANE DIOXYGENASE"/>
    <property type="match status" value="1"/>
</dbReference>